<feature type="chain" id="PRO_5046071424" evidence="1">
    <location>
        <begin position="23"/>
        <end position="162"/>
    </location>
</feature>
<accession>A0ABS4I444</accession>
<protein>
    <submittedName>
        <fullName evidence="2">Uncharacterized protein</fullName>
    </submittedName>
</protein>
<name>A0ABS4I444_9BACL</name>
<dbReference type="EMBL" id="JAGGKV010000015">
    <property type="protein sequence ID" value="MBP1965580.1"/>
    <property type="molecule type" value="Genomic_DNA"/>
</dbReference>
<reference evidence="2 3" key="1">
    <citation type="submission" date="2021-03" db="EMBL/GenBank/DDBJ databases">
        <title>Genomic Encyclopedia of Type Strains, Phase IV (KMG-IV): sequencing the most valuable type-strain genomes for metagenomic binning, comparative biology and taxonomic classification.</title>
        <authorList>
            <person name="Goeker M."/>
        </authorList>
    </citation>
    <scope>NUCLEOTIDE SEQUENCE [LARGE SCALE GENOMIC DNA]</scope>
    <source>
        <strain evidence="2 3">DSM 24950</strain>
    </source>
</reference>
<keyword evidence="3" id="KW-1185">Reference proteome</keyword>
<gene>
    <name evidence="2" type="ORF">J2Z65_004825</name>
</gene>
<dbReference type="Proteomes" id="UP001519344">
    <property type="component" value="Unassembled WGS sequence"/>
</dbReference>
<evidence type="ECO:0000313" key="3">
    <source>
        <dbReference type="Proteomes" id="UP001519344"/>
    </source>
</evidence>
<keyword evidence="1" id="KW-0732">Signal</keyword>
<sequence length="162" mass="18119">MFKNKTHVLMLLISLTLLTAFSKQDPFIVRSVETNVLKTAGVLRYDIVLKKSKDLKLDYDAGDSPGHRMFHHGNGINFAIRPNQSLASLMELEKNTKYVKMEYRGGGNSGNISGEDETTLNLEYAIKKGSDFEEVRNSALDSTLLILMGNKVIAEIPLNKKE</sequence>
<dbReference type="RefSeq" id="WP_167065682.1">
    <property type="nucleotide sequence ID" value="NZ_JAAOZR010000043.1"/>
</dbReference>
<organism evidence="2 3">
    <name type="scientific">Paenibacillus aceris</name>
    <dbReference type="NCBI Taxonomy" id="869555"/>
    <lineage>
        <taxon>Bacteria</taxon>
        <taxon>Bacillati</taxon>
        <taxon>Bacillota</taxon>
        <taxon>Bacilli</taxon>
        <taxon>Bacillales</taxon>
        <taxon>Paenibacillaceae</taxon>
        <taxon>Paenibacillus</taxon>
    </lineage>
</organism>
<comment type="caution">
    <text evidence="2">The sequence shown here is derived from an EMBL/GenBank/DDBJ whole genome shotgun (WGS) entry which is preliminary data.</text>
</comment>
<evidence type="ECO:0000313" key="2">
    <source>
        <dbReference type="EMBL" id="MBP1965580.1"/>
    </source>
</evidence>
<evidence type="ECO:0000256" key="1">
    <source>
        <dbReference type="SAM" id="SignalP"/>
    </source>
</evidence>
<feature type="signal peptide" evidence="1">
    <location>
        <begin position="1"/>
        <end position="22"/>
    </location>
</feature>
<proteinExistence type="predicted"/>